<dbReference type="Pfam" id="PF00566">
    <property type="entry name" value="RabGAP-TBC"/>
    <property type="match status" value="1"/>
</dbReference>
<evidence type="ECO:0000256" key="2">
    <source>
        <dbReference type="SAM" id="MobiDB-lite"/>
    </source>
</evidence>
<name>A0A2U1MQD5_ARTAN</name>
<dbReference type="Gene3D" id="1.10.8.270">
    <property type="entry name" value="putative rabgap domain of human tbc1 domain family member 14 like domains"/>
    <property type="match status" value="1"/>
</dbReference>
<dbReference type="SMART" id="SM00164">
    <property type="entry name" value="TBC"/>
    <property type="match status" value="1"/>
</dbReference>
<feature type="compositionally biased region" description="Basic and acidic residues" evidence="2">
    <location>
        <begin position="760"/>
        <end position="773"/>
    </location>
</feature>
<dbReference type="GO" id="GO:0031267">
    <property type="term" value="F:small GTPase binding"/>
    <property type="evidence" value="ECO:0007669"/>
    <property type="project" value="TreeGrafter"/>
</dbReference>
<dbReference type="FunFam" id="1.10.10.750:FF:000010">
    <property type="entry name" value="EVI5-like protein isoform X1"/>
    <property type="match status" value="1"/>
</dbReference>
<feature type="region of interest" description="Disordered" evidence="2">
    <location>
        <begin position="760"/>
        <end position="781"/>
    </location>
</feature>
<dbReference type="Gene3D" id="3.80.10.10">
    <property type="entry name" value="Ribonuclease Inhibitor"/>
    <property type="match status" value="3"/>
</dbReference>
<proteinExistence type="predicted"/>
<dbReference type="OrthoDB" id="294251at2759"/>
<dbReference type="SUPFAM" id="SSF47923">
    <property type="entry name" value="Ypt/Rab-GAP domain of gyp1p"/>
    <property type="match status" value="2"/>
</dbReference>
<evidence type="ECO:0000259" key="3">
    <source>
        <dbReference type="PROSITE" id="PS50086"/>
    </source>
</evidence>
<dbReference type="FunFam" id="1.10.8.270:FF:000001">
    <property type="entry name" value="TBC1 domain family member 1"/>
    <property type="match status" value="1"/>
</dbReference>
<dbReference type="FunFam" id="1.10.472.80:FF:000027">
    <property type="entry name" value="GTPase activating protein (Evi5)"/>
    <property type="match status" value="1"/>
</dbReference>
<sequence>MTQSEELKQFVESIGGTACDIKFTPTSQPSSYCSTIMEEHLLVCVEEPVVTHGSVPKASSSRAAGLLTDETKEDQECEGSKNHRYSCISLTHLPRDSLHLIFEKLDSKHDQESFGLTCHSFLDIQNLSRKCLKLGCQSYHSHCSHLHGSLNIETLLNRFKQLESLSLSTCLKVSDSRLTALLIYCSNLRSLYLDQCFHFTNVGLTSVASCCPLLSIISLSRCTIRDSGLEILTKSCKYLKEVNISGCLRITDSGIRSLKENCSQLRALNISGCDEIVGESFEGFSSTLACFEAEHCKFDSTAVARILSGGGLQYLNLSFLDRKLFNWGPGLELIGLGFAANLKILIMQMGDFVDDNAIMEISKGCPLLQEWNLSRCNKVGIAGWESIGLYCKNLETLYVYECENLCDIGLLALGCGCERLKENGDEVVVVMEKKELPRLDRFGFVKPEQHDLPDHHRLTKTKSAFEYQREERKLRKWRKMIGVGGSDWKHYVRRKPHVVKRRIRKGIPDCLRGLVWQLISGSRDLLLMNPGVYEQLVIYETSASELDIIRDISRTFPSHVFYQQRHGPGQRSLYNVLKAYSVYDRDVGYVQGMGFVTGLLLLYMSEEDAFWLLVALLKGAVHAPMEGLYLEGLPLVQQYLFQFDLLMRDYMPKLGEHFTQEMINPSMYGSQWFITVFSYSFPFHLALRIWDVFLYEGVKIVFKVGLALLKYCHDDLVKLPFEKLIHALRNFPDDAMNPDKLLPLAYSFKVSKRLEELRQEYEKKHTKPADSKAKQKQLHPA</sequence>
<dbReference type="Gene3D" id="1.10.472.80">
    <property type="entry name" value="Ypt/Rab-GAP domain of gyp1p, domain 3"/>
    <property type="match status" value="1"/>
</dbReference>
<organism evidence="4 5">
    <name type="scientific">Artemisia annua</name>
    <name type="common">Sweet wormwood</name>
    <dbReference type="NCBI Taxonomy" id="35608"/>
    <lineage>
        <taxon>Eukaryota</taxon>
        <taxon>Viridiplantae</taxon>
        <taxon>Streptophyta</taxon>
        <taxon>Embryophyta</taxon>
        <taxon>Tracheophyta</taxon>
        <taxon>Spermatophyta</taxon>
        <taxon>Magnoliopsida</taxon>
        <taxon>eudicotyledons</taxon>
        <taxon>Gunneridae</taxon>
        <taxon>Pentapetalae</taxon>
        <taxon>asterids</taxon>
        <taxon>campanulids</taxon>
        <taxon>Asterales</taxon>
        <taxon>Asteraceae</taxon>
        <taxon>Asteroideae</taxon>
        <taxon>Anthemideae</taxon>
        <taxon>Artemisiinae</taxon>
        <taxon>Artemisia</taxon>
    </lineage>
</organism>
<evidence type="ECO:0000256" key="1">
    <source>
        <dbReference type="ARBA" id="ARBA00022468"/>
    </source>
</evidence>
<dbReference type="InterPro" id="IPR000195">
    <property type="entry name" value="Rab-GAP-TBC_dom"/>
</dbReference>
<dbReference type="Proteomes" id="UP000245207">
    <property type="component" value="Unassembled WGS sequence"/>
</dbReference>
<comment type="caution">
    <text evidence="4">The sequence shown here is derived from an EMBL/GenBank/DDBJ whole genome shotgun (WGS) entry which is preliminary data.</text>
</comment>
<evidence type="ECO:0000313" key="5">
    <source>
        <dbReference type="Proteomes" id="UP000245207"/>
    </source>
</evidence>
<dbReference type="InterPro" id="IPR006553">
    <property type="entry name" value="Leu-rich_rpt_Cys-con_subtyp"/>
</dbReference>
<dbReference type="SUPFAM" id="SSF52047">
    <property type="entry name" value="RNI-like"/>
    <property type="match status" value="2"/>
</dbReference>
<dbReference type="PROSITE" id="PS50086">
    <property type="entry name" value="TBC_RABGAP"/>
    <property type="match status" value="1"/>
</dbReference>
<evidence type="ECO:0000313" key="4">
    <source>
        <dbReference type="EMBL" id="PWA63424.1"/>
    </source>
</evidence>
<dbReference type="Pfam" id="PF25372">
    <property type="entry name" value="DUF7885"/>
    <property type="match status" value="1"/>
</dbReference>
<reference evidence="4 5" key="1">
    <citation type="journal article" date="2018" name="Mol. Plant">
        <title>The genome of Artemisia annua provides insight into the evolution of Asteraceae family and artemisinin biosynthesis.</title>
        <authorList>
            <person name="Shen Q."/>
            <person name="Zhang L."/>
            <person name="Liao Z."/>
            <person name="Wang S."/>
            <person name="Yan T."/>
            <person name="Shi P."/>
            <person name="Liu M."/>
            <person name="Fu X."/>
            <person name="Pan Q."/>
            <person name="Wang Y."/>
            <person name="Lv Z."/>
            <person name="Lu X."/>
            <person name="Zhang F."/>
            <person name="Jiang W."/>
            <person name="Ma Y."/>
            <person name="Chen M."/>
            <person name="Hao X."/>
            <person name="Li L."/>
            <person name="Tang Y."/>
            <person name="Lv G."/>
            <person name="Zhou Y."/>
            <person name="Sun X."/>
            <person name="Brodelius P.E."/>
            <person name="Rose J.K.C."/>
            <person name="Tang K."/>
        </authorList>
    </citation>
    <scope>NUCLEOTIDE SEQUENCE [LARGE SCALE GENOMIC DNA]</scope>
    <source>
        <strain evidence="5">cv. Huhao1</strain>
        <tissue evidence="4">Leaf</tissue>
    </source>
</reference>
<dbReference type="InterPro" id="IPR050302">
    <property type="entry name" value="Rab_GAP_TBC_domain"/>
</dbReference>
<dbReference type="InterPro" id="IPR057207">
    <property type="entry name" value="FBXL15_LRR"/>
</dbReference>
<gene>
    <name evidence="4" type="ORF">CTI12_AA354040</name>
</gene>
<feature type="domain" description="Rab-GAP TBC" evidence="3">
    <location>
        <begin position="506"/>
        <end position="697"/>
    </location>
</feature>
<dbReference type="EMBL" id="PKPP01004642">
    <property type="protein sequence ID" value="PWA63424.1"/>
    <property type="molecule type" value="Genomic_DNA"/>
</dbReference>
<keyword evidence="1" id="KW-0343">GTPase activation</keyword>
<dbReference type="PANTHER" id="PTHR47219">
    <property type="entry name" value="RAB GTPASE-ACTIVATING PROTEIN 1-LIKE"/>
    <property type="match status" value="1"/>
</dbReference>
<keyword evidence="5" id="KW-1185">Reference proteome</keyword>
<dbReference type="STRING" id="35608.A0A2U1MQD5"/>
<accession>A0A2U1MQD5</accession>
<dbReference type="GO" id="GO:0005096">
    <property type="term" value="F:GTPase activator activity"/>
    <property type="evidence" value="ECO:0007669"/>
    <property type="project" value="UniProtKB-KW"/>
</dbReference>
<protein>
    <submittedName>
        <fullName evidence="4">Rab-GTPase-TBC domain-containing protein</fullName>
    </submittedName>
</protein>
<dbReference type="Gene3D" id="1.10.10.750">
    <property type="entry name" value="Ypt/Rab-GAP domain of gyp1p, domain 1"/>
    <property type="match status" value="1"/>
</dbReference>
<dbReference type="AlphaFoldDB" id="A0A2U1MQD5"/>
<dbReference type="SMART" id="SM00367">
    <property type="entry name" value="LRR_CC"/>
    <property type="match status" value="8"/>
</dbReference>
<dbReference type="PANTHER" id="PTHR47219:SF9">
    <property type="entry name" value="GTPASE ACTIVATING PROTEIN AND CENTROSOME-ASSOCIATED, ISOFORM B"/>
    <property type="match status" value="1"/>
</dbReference>
<dbReference type="InterPro" id="IPR035969">
    <property type="entry name" value="Rab-GAP_TBC_sf"/>
</dbReference>
<dbReference type="InterPro" id="IPR032675">
    <property type="entry name" value="LRR_dom_sf"/>
</dbReference>